<feature type="coiled-coil region" evidence="1">
    <location>
        <begin position="650"/>
        <end position="698"/>
    </location>
</feature>
<keyword evidence="1" id="KW-0175">Coiled coil</keyword>
<feature type="region of interest" description="Disordered" evidence="2">
    <location>
        <begin position="523"/>
        <end position="542"/>
    </location>
</feature>
<evidence type="ECO:0000256" key="1">
    <source>
        <dbReference type="SAM" id="Coils"/>
    </source>
</evidence>
<feature type="compositionally biased region" description="Low complexity" evidence="2">
    <location>
        <begin position="531"/>
        <end position="542"/>
    </location>
</feature>
<evidence type="ECO:0000259" key="3">
    <source>
        <dbReference type="PROSITE" id="PS50003"/>
    </source>
</evidence>
<feature type="compositionally biased region" description="Low complexity" evidence="2">
    <location>
        <begin position="124"/>
        <end position="142"/>
    </location>
</feature>
<feature type="compositionally biased region" description="Polar residues" evidence="2">
    <location>
        <begin position="77"/>
        <end position="91"/>
    </location>
</feature>
<keyword evidence="5" id="KW-1185">Reference proteome</keyword>
<organism evidence="4 5">
    <name type="scientific">Rhizoclosmatium globosum</name>
    <dbReference type="NCBI Taxonomy" id="329046"/>
    <lineage>
        <taxon>Eukaryota</taxon>
        <taxon>Fungi</taxon>
        <taxon>Fungi incertae sedis</taxon>
        <taxon>Chytridiomycota</taxon>
        <taxon>Chytridiomycota incertae sedis</taxon>
        <taxon>Chytridiomycetes</taxon>
        <taxon>Chytridiales</taxon>
        <taxon>Chytriomycetaceae</taxon>
        <taxon>Rhizoclosmatium</taxon>
    </lineage>
</organism>
<comment type="caution">
    <text evidence="4">The sequence shown here is derived from an EMBL/GenBank/DDBJ whole genome shotgun (WGS) entry which is preliminary data.</text>
</comment>
<dbReference type="InterPro" id="IPR011993">
    <property type="entry name" value="PH-like_dom_sf"/>
</dbReference>
<feature type="region of interest" description="Disordered" evidence="2">
    <location>
        <begin position="1"/>
        <end position="91"/>
    </location>
</feature>
<gene>
    <name evidence="4" type="ORF">BCR33DRAFT_775283</name>
</gene>
<dbReference type="SUPFAM" id="SSF50729">
    <property type="entry name" value="PH domain-like"/>
    <property type="match status" value="1"/>
</dbReference>
<evidence type="ECO:0000313" key="4">
    <source>
        <dbReference type="EMBL" id="ORY23468.1"/>
    </source>
</evidence>
<dbReference type="Proteomes" id="UP000193642">
    <property type="component" value="Unassembled WGS sequence"/>
</dbReference>
<dbReference type="Gene3D" id="2.30.29.30">
    <property type="entry name" value="Pleckstrin-homology domain (PH domain)/Phosphotyrosine-binding domain (PTB)"/>
    <property type="match status" value="1"/>
</dbReference>
<reference evidence="4 5" key="1">
    <citation type="submission" date="2016-07" db="EMBL/GenBank/DDBJ databases">
        <title>Pervasive Adenine N6-methylation of Active Genes in Fungi.</title>
        <authorList>
            <consortium name="DOE Joint Genome Institute"/>
            <person name="Mondo S.J."/>
            <person name="Dannebaum R.O."/>
            <person name="Kuo R.C."/>
            <person name="Labutti K."/>
            <person name="Haridas S."/>
            <person name="Kuo A."/>
            <person name="Salamov A."/>
            <person name="Ahrendt S.R."/>
            <person name="Lipzen A."/>
            <person name="Sullivan W."/>
            <person name="Andreopoulos W.B."/>
            <person name="Clum A."/>
            <person name="Lindquist E."/>
            <person name="Daum C."/>
            <person name="Ramamoorthy G.K."/>
            <person name="Gryganskyi A."/>
            <person name="Culley D."/>
            <person name="Magnuson J.K."/>
            <person name="James T.Y."/>
            <person name="O'Malley M.A."/>
            <person name="Stajich J.E."/>
            <person name="Spatafora J.W."/>
            <person name="Visel A."/>
            <person name="Grigoriev I.V."/>
        </authorList>
    </citation>
    <scope>NUCLEOTIDE SEQUENCE [LARGE SCALE GENOMIC DNA]</scope>
    <source>
        <strain evidence="4 5">JEL800</strain>
    </source>
</reference>
<name>A0A1Y2ALM1_9FUNG</name>
<dbReference type="SMART" id="SM00233">
    <property type="entry name" value="PH"/>
    <property type="match status" value="1"/>
</dbReference>
<feature type="domain" description="PH" evidence="3">
    <location>
        <begin position="214"/>
        <end position="324"/>
    </location>
</feature>
<feature type="region of interest" description="Disordered" evidence="2">
    <location>
        <begin position="106"/>
        <end position="148"/>
    </location>
</feature>
<feature type="region of interest" description="Disordered" evidence="2">
    <location>
        <begin position="592"/>
        <end position="614"/>
    </location>
</feature>
<feature type="compositionally biased region" description="Polar residues" evidence="2">
    <location>
        <begin position="11"/>
        <end position="32"/>
    </location>
</feature>
<proteinExistence type="predicted"/>
<dbReference type="PROSITE" id="PS50003">
    <property type="entry name" value="PH_DOMAIN"/>
    <property type="match status" value="1"/>
</dbReference>
<evidence type="ECO:0000256" key="2">
    <source>
        <dbReference type="SAM" id="MobiDB-lite"/>
    </source>
</evidence>
<dbReference type="EMBL" id="MCGO01000160">
    <property type="protein sequence ID" value="ORY23468.1"/>
    <property type="molecule type" value="Genomic_DNA"/>
</dbReference>
<sequence length="741" mass="83076">MSLAQWLSAKKQPTSDASSLYSSKQDSRSIYASSRHKQSDWDLYSIPKRAPSDDTRSIKTTITTGTVMGKPHRMQWRSPSSKNSVNLDQPQNTVLVRLDELALDHEEDEDGGDDVVLTHQIGDNSESSSPSSRSPNRPKGPSYPLFDYSKSESLRVPAFSDMKEYENPEPPSSYISKLKSQYSTISHDIESRSQSPCLIPRQELTEYVRPSAFEIAREGWIFYNDHEWIKSFVVATYKPLSKSGILHFYDSNYVMHPYKVLDLTNLTAITSGKESTIAFTSPSSTEPLILYSFTITLSNTQLTLHCATAEDRDGWISALNLMQQRELSSSSSVETLAPQTQPPLPSPELDTLLNQKLTQILDAVLATPPTTSPLETAILELQESMEMRTSRIGKMVHALGDLPKKVDAISQAVGGVDGVRNDVESLLGVVTEVAVLIRGSQESLCDVVQKTVKDALERQKGLSTSEIPQSQPEMLTNFINSINESQVRLETLLTTRNDAPDQISTPSLDITQILETIKSTITSSLHPQTPPQATQQDPPSSKALTNLLLDSLTSLDANLSRHARDTTSRQDLTQLMMERTQESVKQIHQSLSSLEKMDRTRTAAPASPTRHTELDEQRRVDAFVNELERRSVAVLEGVVQDVKETFLGRWKRVEGEVDALSKEKSELEGEVEALQRRKRELEVEVEELERRKRDEVVEPLAGAFKELEKDLGERCRVLMDEMIGLKKARDELRRDLDLKNK</sequence>
<dbReference type="AlphaFoldDB" id="A0A1Y2ALM1"/>
<dbReference type="InterPro" id="IPR001849">
    <property type="entry name" value="PH_domain"/>
</dbReference>
<protein>
    <recommendedName>
        <fullName evidence="3">PH domain-containing protein</fullName>
    </recommendedName>
</protein>
<dbReference type="OrthoDB" id="2132490at2759"/>
<accession>A0A1Y2ALM1</accession>
<evidence type="ECO:0000313" key="5">
    <source>
        <dbReference type="Proteomes" id="UP000193642"/>
    </source>
</evidence>